<name>A0A0C5VSN4_9GAMM</name>
<accession>A0A0C5VSN4</accession>
<dbReference type="AlphaFoldDB" id="A0A0C5VSN4"/>
<reference evidence="1 2" key="1">
    <citation type="submission" date="2014-01" db="EMBL/GenBank/DDBJ databases">
        <title>Full genme sequencing of cellulolytic bacterium Gynuella sunshinyii YC6258T gen. nov., sp. nov.</title>
        <authorList>
            <person name="Khan H."/>
            <person name="Chung E.J."/>
            <person name="Chung Y.R."/>
        </authorList>
    </citation>
    <scope>NUCLEOTIDE SEQUENCE [LARGE SCALE GENOMIC DNA]</scope>
    <source>
        <strain evidence="1 2">YC6258</strain>
    </source>
</reference>
<evidence type="ECO:0000313" key="2">
    <source>
        <dbReference type="Proteomes" id="UP000032266"/>
    </source>
</evidence>
<proteinExistence type="predicted"/>
<organism evidence="1 2">
    <name type="scientific">Gynuella sunshinyii YC6258</name>
    <dbReference type="NCBI Taxonomy" id="1445510"/>
    <lineage>
        <taxon>Bacteria</taxon>
        <taxon>Pseudomonadati</taxon>
        <taxon>Pseudomonadota</taxon>
        <taxon>Gammaproteobacteria</taxon>
        <taxon>Oceanospirillales</taxon>
        <taxon>Saccharospirillaceae</taxon>
        <taxon>Gynuella</taxon>
    </lineage>
</organism>
<gene>
    <name evidence="1" type="ORF">YC6258_05664</name>
</gene>
<dbReference type="Proteomes" id="UP000032266">
    <property type="component" value="Chromosome"/>
</dbReference>
<dbReference type="HOGENOM" id="CLU_3153409_0_0_6"/>
<sequence length="48" mass="5210">MLDTHDTVLISGINHISQLVPLSLVTVISADILPHYFAHAPPQNSFSV</sequence>
<dbReference type="EMBL" id="CP007142">
    <property type="protein sequence ID" value="AJQ97692.1"/>
    <property type="molecule type" value="Genomic_DNA"/>
</dbReference>
<dbReference type="KEGG" id="gsn:YC6258_05664"/>
<protein>
    <submittedName>
        <fullName evidence="1">Uncharacterized protein</fullName>
    </submittedName>
</protein>
<evidence type="ECO:0000313" key="1">
    <source>
        <dbReference type="EMBL" id="AJQ97692.1"/>
    </source>
</evidence>
<dbReference type="STRING" id="1445510.YC6258_05664"/>
<keyword evidence="2" id="KW-1185">Reference proteome</keyword>